<dbReference type="Proteomes" id="UP000267821">
    <property type="component" value="Unassembled WGS sequence"/>
</dbReference>
<name>A0A3N4LA29_9PEZI</name>
<gene>
    <name evidence="1" type="ORF">L211DRAFT_852945</name>
</gene>
<dbReference type="InParanoid" id="A0A3N4LA29"/>
<organism evidence="1 2">
    <name type="scientific">Terfezia boudieri ATCC MYA-4762</name>
    <dbReference type="NCBI Taxonomy" id="1051890"/>
    <lineage>
        <taxon>Eukaryota</taxon>
        <taxon>Fungi</taxon>
        <taxon>Dikarya</taxon>
        <taxon>Ascomycota</taxon>
        <taxon>Pezizomycotina</taxon>
        <taxon>Pezizomycetes</taxon>
        <taxon>Pezizales</taxon>
        <taxon>Pezizaceae</taxon>
        <taxon>Terfezia</taxon>
    </lineage>
</organism>
<evidence type="ECO:0000313" key="2">
    <source>
        <dbReference type="Proteomes" id="UP000267821"/>
    </source>
</evidence>
<proteinExistence type="predicted"/>
<sequence length="129" mass="14562">MSFMTSAWQTVTTSTIVNCFRKVGIRHEDAGLLAFEDLLMEVSEILDVIKVDMSRIRPTQKATLTMDSLHFISSVDEIIEDSEEVTLVRLLDLYRPTILIADDEDDSEPSRLIPASDLQEALATVKLYI</sequence>
<evidence type="ECO:0000313" key="1">
    <source>
        <dbReference type="EMBL" id="RPB19754.1"/>
    </source>
</evidence>
<protein>
    <submittedName>
        <fullName evidence="1">Uncharacterized protein</fullName>
    </submittedName>
</protein>
<dbReference type="AlphaFoldDB" id="A0A3N4LA29"/>
<dbReference type="EMBL" id="ML121584">
    <property type="protein sequence ID" value="RPB19754.1"/>
    <property type="molecule type" value="Genomic_DNA"/>
</dbReference>
<reference evidence="1 2" key="1">
    <citation type="journal article" date="2018" name="Nat. Ecol. Evol.">
        <title>Pezizomycetes genomes reveal the molecular basis of ectomycorrhizal truffle lifestyle.</title>
        <authorList>
            <person name="Murat C."/>
            <person name="Payen T."/>
            <person name="Noel B."/>
            <person name="Kuo A."/>
            <person name="Morin E."/>
            <person name="Chen J."/>
            <person name="Kohler A."/>
            <person name="Krizsan K."/>
            <person name="Balestrini R."/>
            <person name="Da Silva C."/>
            <person name="Montanini B."/>
            <person name="Hainaut M."/>
            <person name="Levati E."/>
            <person name="Barry K.W."/>
            <person name="Belfiori B."/>
            <person name="Cichocki N."/>
            <person name="Clum A."/>
            <person name="Dockter R.B."/>
            <person name="Fauchery L."/>
            <person name="Guy J."/>
            <person name="Iotti M."/>
            <person name="Le Tacon F."/>
            <person name="Lindquist E.A."/>
            <person name="Lipzen A."/>
            <person name="Malagnac F."/>
            <person name="Mello A."/>
            <person name="Molinier V."/>
            <person name="Miyauchi S."/>
            <person name="Poulain J."/>
            <person name="Riccioni C."/>
            <person name="Rubini A."/>
            <person name="Sitrit Y."/>
            <person name="Splivallo R."/>
            <person name="Traeger S."/>
            <person name="Wang M."/>
            <person name="Zifcakova L."/>
            <person name="Wipf D."/>
            <person name="Zambonelli A."/>
            <person name="Paolocci F."/>
            <person name="Nowrousian M."/>
            <person name="Ottonello S."/>
            <person name="Baldrian P."/>
            <person name="Spatafora J.W."/>
            <person name="Henrissat B."/>
            <person name="Nagy L.G."/>
            <person name="Aury J.M."/>
            <person name="Wincker P."/>
            <person name="Grigoriev I.V."/>
            <person name="Bonfante P."/>
            <person name="Martin F.M."/>
        </authorList>
    </citation>
    <scope>NUCLEOTIDE SEQUENCE [LARGE SCALE GENOMIC DNA]</scope>
    <source>
        <strain evidence="1 2">ATCC MYA-4762</strain>
    </source>
</reference>
<accession>A0A3N4LA29</accession>
<keyword evidence="2" id="KW-1185">Reference proteome</keyword>